<dbReference type="InterPro" id="IPR011333">
    <property type="entry name" value="SKP1/BTB/POZ_sf"/>
</dbReference>
<dbReference type="Pfam" id="PF00651">
    <property type="entry name" value="BTB"/>
    <property type="match status" value="1"/>
</dbReference>
<accession>W7I6Y2</accession>
<dbReference type="PROSITE" id="PS50097">
    <property type="entry name" value="BTB"/>
    <property type="match status" value="1"/>
</dbReference>
<dbReference type="HOGENOM" id="CLU_1049832_0_0_1"/>
<dbReference type="EMBL" id="KI966436">
    <property type="protein sequence ID" value="EWC44685.1"/>
    <property type="molecule type" value="Genomic_DNA"/>
</dbReference>
<name>W7I6Y2_9PEZI</name>
<dbReference type="SUPFAM" id="SSF54695">
    <property type="entry name" value="POZ domain"/>
    <property type="match status" value="1"/>
</dbReference>
<dbReference type="InterPro" id="IPR000210">
    <property type="entry name" value="BTB/POZ_dom"/>
</dbReference>
<dbReference type="Gene3D" id="3.30.710.10">
    <property type="entry name" value="Potassium Channel Kv1.1, Chain A"/>
    <property type="match status" value="1"/>
</dbReference>
<sequence>MSFSKLLKNNKYSDLKLIVGSEGHEFSVHRNIVCTWSGYIDRECSAHLDANKRSRTKAPKPFQFGASVNNATAVPDILSVHLPQIEQATMEVIIQYMYGQAYEILRKGNKTNMDIYVAAHNLEIPDLQRHILVEYTRVFKEKQGTWSHADILGIIATIIDKEFGQLDGFTEFTQSKQCQPVVMDMLNALINFIDLQVLLASEEFQHLLSDPTVAKILVIALLNRKWECKTCKTDKLLGSHTNICCRKCGEALDQKGEFAKPERKD</sequence>
<reference evidence="2 3" key="1">
    <citation type="submission" date="2013-05" db="EMBL/GenBank/DDBJ databases">
        <title>Drechslerella stenobrocha genome reveals carnivorous origination and mechanical trapping mechanism of predatory fungi.</title>
        <authorList>
            <person name="Liu X."/>
            <person name="Zhang W."/>
            <person name="Liu K."/>
        </authorList>
    </citation>
    <scope>NUCLEOTIDE SEQUENCE [LARGE SCALE GENOMIC DNA]</scope>
    <source>
        <strain evidence="2 3">248</strain>
    </source>
</reference>
<dbReference type="OrthoDB" id="6359816at2759"/>
<gene>
    <name evidence="2" type="ORF">DRE_06581</name>
</gene>
<evidence type="ECO:0000313" key="3">
    <source>
        <dbReference type="Proteomes" id="UP000024837"/>
    </source>
</evidence>
<dbReference type="Proteomes" id="UP000024837">
    <property type="component" value="Unassembled WGS sequence"/>
</dbReference>
<proteinExistence type="predicted"/>
<dbReference type="AlphaFoldDB" id="W7I6Y2"/>
<organism evidence="2 3">
    <name type="scientific">Drechslerella stenobrocha 248</name>
    <dbReference type="NCBI Taxonomy" id="1043628"/>
    <lineage>
        <taxon>Eukaryota</taxon>
        <taxon>Fungi</taxon>
        <taxon>Dikarya</taxon>
        <taxon>Ascomycota</taxon>
        <taxon>Pezizomycotina</taxon>
        <taxon>Orbiliomycetes</taxon>
        <taxon>Orbiliales</taxon>
        <taxon>Orbiliaceae</taxon>
        <taxon>Drechslerella</taxon>
    </lineage>
</organism>
<evidence type="ECO:0000259" key="1">
    <source>
        <dbReference type="PROSITE" id="PS50097"/>
    </source>
</evidence>
<keyword evidence="3" id="KW-1185">Reference proteome</keyword>
<protein>
    <recommendedName>
        <fullName evidence="1">BTB domain-containing protein</fullName>
    </recommendedName>
</protein>
<evidence type="ECO:0000313" key="2">
    <source>
        <dbReference type="EMBL" id="EWC44685.1"/>
    </source>
</evidence>
<dbReference type="SMART" id="SM00225">
    <property type="entry name" value="BTB"/>
    <property type="match status" value="1"/>
</dbReference>
<feature type="domain" description="BTB" evidence="1">
    <location>
        <begin position="13"/>
        <end position="106"/>
    </location>
</feature>